<dbReference type="EMBL" id="CAJNOH010006728">
    <property type="protein sequence ID" value="CAF1439910.1"/>
    <property type="molecule type" value="Genomic_DNA"/>
</dbReference>
<proteinExistence type="predicted"/>
<evidence type="ECO:0000313" key="1">
    <source>
        <dbReference type="EMBL" id="CAF1439910.1"/>
    </source>
</evidence>
<gene>
    <name evidence="2" type="ORF">JXQ802_LOCUS52440</name>
    <name evidence="1" type="ORF">PYM288_LOCUS36108</name>
</gene>
<dbReference type="Pfam" id="PF21071">
    <property type="entry name" value="LARP1_HEAT"/>
    <property type="match status" value="1"/>
</dbReference>
<sequence length="74" mass="8855">MSFTYLELDNKISMINIHHHTMIHIIGMKIIQIHMIFMVQHPSHTLLQQNGFTQQVYLKYEQECLDDKKETLTL</sequence>
<reference evidence="1" key="1">
    <citation type="submission" date="2021-02" db="EMBL/GenBank/DDBJ databases">
        <authorList>
            <person name="Nowell W R."/>
        </authorList>
    </citation>
    <scope>NUCLEOTIDE SEQUENCE</scope>
</reference>
<keyword evidence="4" id="KW-1185">Reference proteome</keyword>
<dbReference type="Proteomes" id="UP000663854">
    <property type="component" value="Unassembled WGS sequence"/>
</dbReference>
<name>A0A815NYN9_9BILA</name>
<evidence type="ECO:0000313" key="2">
    <source>
        <dbReference type="EMBL" id="CAF1635544.1"/>
    </source>
</evidence>
<evidence type="ECO:0000313" key="3">
    <source>
        <dbReference type="Proteomes" id="UP000663854"/>
    </source>
</evidence>
<dbReference type="Proteomes" id="UP000663870">
    <property type="component" value="Unassembled WGS sequence"/>
</dbReference>
<comment type="caution">
    <text evidence="1">The sequence shown here is derived from an EMBL/GenBank/DDBJ whole genome shotgun (WGS) entry which is preliminary data.</text>
</comment>
<evidence type="ECO:0000313" key="4">
    <source>
        <dbReference type="Proteomes" id="UP000663870"/>
    </source>
</evidence>
<accession>A0A815NYN9</accession>
<dbReference type="InterPro" id="IPR006607">
    <property type="entry name" value="DM15"/>
</dbReference>
<dbReference type="AlphaFoldDB" id="A0A815NYN9"/>
<protein>
    <submittedName>
        <fullName evidence="1">Uncharacterized protein</fullName>
    </submittedName>
</protein>
<dbReference type="GO" id="GO:0000339">
    <property type="term" value="F:RNA cap binding"/>
    <property type="evidence" value="ECO:0007669"/>
    <property type="project" value="InterPro"/>
</dbReference>
<organism evidence="1 3">
    <name type="scientific">Rotaria sordida</name>
    <dbReference type="NCBI Taxonomy" id="392033"/>
    <lineage>
        <taxon>Eukaryota</taxon>
        <taxon>Metazoa</taxon>
        <taxon>Spiralia</taxon>
        <taxon>Gnathifera</taxon>
        <taxon>Rotifera</taxon>
        <taxon>Eurotatoria</taxon>
        <taxon>Bdelloidea</taxon>
        <taxon>Philodinida</taxon>
        <taxon>Philodinidae</taxon>
        <taxon>Rotaria</taxon>
    </lineage>
</organism>
<dbReference type="EMBL" id="CAJNOL010008329">
    <property type="protein sequence ID" value="CAF1635544.1"/>
    <property type="molecule type" value="Genomic_DNA"/>
</dbReference>
<dbReference type="GO" id="GO:0048255">
    <property type="term" value="P:mRNA stabilization"/>
    <property type="evidence" value="ECO:0007669"/>
    <property type="project" value="InterPro"/>
</dbReference>